<evidence type="ECO:0000256" key="10">
    <source>
        <dbReference type="ARBA" id="ARBA00023014"/>
    </source>
</evidence>
<dbReference type="InterPro" id="IPR050353">
    <property type="entry name" value="PyrK_electron_transfer"/>
</dbReference>
<dbReference type="InterPro" id="IPR019480">
    <property type="entry name" value="Dihydroorotate_DH_Fe-S-bd"/>
</dbReference>
<evidence type="ECO:0000256" key="3">
    <source>
        <dbReference type="ARBA" id="ARBA00022630"/>
    </source>
</evidence>
<dbReference type="Pfam" id="PF10418">
    <property type="entry name" value="DHODB_Fe-S_bind"/>
    <property type="match status" value="1"/>
</dbReference>
<comment type="subunit">
    <text evidence="11">Heterotetramer of 2 PyrK and 2 PyrD type B subunits.</text>
</comment>
<evidence type="ECO:0000256" key="2">
    <source>
        <dbReference type="ARBA" id="ARBA00022448"/>
    </source>
</evidence>
<dbReference type="RefSeq" id="WP_061994000.1">
    <property type="nucleotide sequence ID" value="NZ_JAAGPU010000004.1"/>
</dbReference>
<dbReference type="AlphaFoldDB" id="A0A6M0H2X6"/>
<dbReference type="InterPro" id="IPR012165">
    <property type="entry name" value="Cyt_c3_hydrogenase_gsu"/>
</dbReference>
<dbReference type="GO" id="GO:0016491">
    <property type="term" value="F:oxidoreductase activity"/>
    <property type="evidence" value="ECO:0007669"/>
    <property type="project" value="InterPro"/>
</dbReference>
<gene>
    <name evidence="11" type="primary">pyrK</name>
    <name evidence="15" type="ORF">G3M99_03765</name>
</gene>
<dbReference type="Gene3D" id="3.40.50.80">
    <property type="entry name" value="Nucleotide-binding domain of ferredoxin-NADP reductase (FNR) module"/>
    <property type="match status" value="1"/>
</dbReference>
<feature type="binding site" evidence="11 13">
    <location>
        <position position="236"/>
    </location>
    <ligand>
        <name>[2Fe-2S] cluster</name>
        <dbReference type="ChEBI" id="CHEBI:190135"/>
    </ligand>
</feature>
<keyword evidence="16" id="KW-1185">Reference proteome</keyword>
<evidence type="ECO:0000256" key="6">
    <source>
        <dbReference type="ARBA" id="ARBA00022827"/>
    </source>
</evidence>
<dbReference type="PIRSF" id="PIRSF006816">
    <property type="entry name" value="Cyc3_hyd_g"/>
    <property type="match status" value="1"/>
</dbReference>
<dbReference type="Gene3D" id="2.40.30.10">
    <property type="entry name" value="Translation factors"/>
    <property type="match status" value="1"/>
</dbReference>
<evidence type="ECO:0000256" key="7">
    <source>
        <dbReference type="ARBA" id="ARBA00022975"/>
    </source>
</evidence>
<keyword evidence="5 11" id="KW-0479">Metal-binding</keyword>
<comment type="similarity">
    <text evidence="1 11">Belongs to the PyrK family.</text>
</comment>
<keyword evidence="2 11" id="KW-0813">Transport</keyword>
<sequence>MNLNKEFTMNRVLENKEVSTGIYKIKVSGKFKANPGQFYMVRCWEDEPVLSRPISVHNVGKNGDYIEFLYAVVGKGTELISKLNQGDEIKTMGPLGNGFNVEEVKGKKTAIVAGGIGIAPMKYLLSLLKEESIDLYAGFKDLTYAIEDMKNSIKKIYVSTEDGSCGHKGYITEVLDTNKYDLVLCCGPEVMMNKVVKMCKETNTKVYISEEKKMACGIGACLVCTCKTKQGNKRTCKDGPVFCGDDIEI</sequence>
<protein>
    <recommendedName>
        <fullName evidence="11">Dihydroorotate dehydrogenase B (NAD(+)), electron transfer subunit</fullName>
    </recommendedName>
    <alternativeName>
        <fullName evidence="11">Dihydroorotate oxidase B, electron transfer subunit</fullName>
    </alternativeName>
</protein>
<organism evidence="15 16">
    <name type="scientific">Clostridium senegalense</name>
    <dbReference type="NCBI Taxonomy" id="1465809"/>
    <lineage>
        <taxon>Bacteria</taxon>
        <taxon>Bacillati</taxon>
        <taxon>Bacillota</taxon>
        <taxon>Clostridia</taxon>
        <taxon>Eubacteriales</taxon>
        <taxon>Clostridiaceae</taxon>
        <taxon>Clostridium</taxon>
    </lineage>
</organism>
<evidence type="ECO:0000256" key="9">
    <source>
        <dbReference type="ARBA" id="ARBA00023004"/>
    </source>
</evidence>
<dbReference type="Gene3D" id="2.10.240.10">
    <property type="entry name" value="Dihydroorotate dehydrogenase, electron transfer subunit"/>
    <property type="match status" value="1"/>
</dbReference>
<dbReference type="GO" id="GO:0050660">
    <property type="term" value="F:flavin adenine dinucleotide binding"/>
    <property type="evidence" value="ECO:0007669"/>
    <property type="project" value="InterPro"/>
</dbReference>
<evidence type="ECO:0000256" key="5">
    <source>
        <dbReference type="ARBA" id="ARBA00022723"/>
    </source>
</evidence>
<dbReference type="CDD" id="cd06218">
    <property type="entry name" value="DHOD_e_trans"/>
    <property type="match status" value="1"/>
</dbReference>
<dbReference type="HAMAP" id="MF_01211">
    <property type="entry name" value="DHODB_Fe_S_bind"/>
    <property type="match status" value="1"/>
</dbReference>
<dbReference type="PANTHER" id="PTHR43513:SF3">
    <property type="entry name" value="DIHYDROOROTATE DEHYDROGENASE B (NAD(+)), ELECTRON TRANSFER SUBUNIT-RELATED"/>
    <property type="match status" value="1"/>
</dbReference>
<dbReference type="PANTHER" id="PTHR43513">
    <property type="entry name" value="DIHYDROOROTATE DEHYDROGENASE B (NAD(+)), ELECTRON TRANSFER SUBUNIT"/>
    <property type="match status" value="1"/>
</dbReference>
<keyword evidence="3 11" id="KW-0285">Flavoprotein</keyword>
<dbReference type="GO" id="GO:0046872">
    <property type="term" value="F:metal ion binding"/>
    <property type="evidence" value="ECO:0007669"/>
    <property type="project" value="UniProtKB-KW"/>
</dbReference>
<comment type="function">
    <text evidence="11">Responsible for channeling the electrons from the oxidation of dihydroorotate from the FMN redox center in the PyrD type B subunit to the ultimate electron acceptor NAD(+).</text>
</comment>
<keyword evidence="9 11" id="KW-0408">Iron</keyword>
<dbReference type="GO" id="GO:0009055">
    <property type="term" value="F:electron transfer activity"/>
    <property type="evidence" value="ECO:0007669"/>
    <property type="project" value="UniProtKB-UniRule"/>
</dbReference>
<accession>A0A6M0H2X6</accession>
<feature type="binding site" evidence="11 12">
    <location>
        <begin position="52"/>
        <end position="55"/>
    </location>
    <ligand>
        <name>FAD</name>
        <dbReference type="ChEBI" id="CHEBI:57692"/>
    </ligand>
</feature>
<dbReference type="GO" id="GO:0051537">
    <property type="term" value="F:2 iron, 2 sulfur cluster binding"/>
    <property type="evidence" value="ECO:0007669"/>
    <property type="project" value="UniProtKB-KW"/>
</dbReference>
<dbReference type="NCBIfam" id="NF000798">
    <property type="entry name" value="PRK00054.1-3"/>
    <property type="match status" value="1"/>
</dbReference>
<name>A0A6M0H2X6_9CLOT</name>
<keyword evidence="6 11" id="KW-0274">FAD</keyword>
<keyword evidence="4 11" id="KW-0001">2Fe-2S</keyword>
<feature type="binding site" evidence="11 13">
    <location>
        <position position="216"/>
    </location>
    <ligand>
        <name>[2Fe-2S] cluster</name>
        <dbReference type="ChEBI" id="CHEBI:190135"/>
    </ligand>
</feature>
<evidence type="ECO:0000256" key="4">
    <source>
        <dbReference type="ARBA" id="ARBA00022714"/>
    </source>
</evidence>
<dbReference type="SUPFAM" id="SSF63380">
    <property type="entry name" value="Riboflavin synthase domain-like"/>
    <property type="match status" value="1"/>
</dbReference>
<evidence type="ECO:0000256" key="1">
    <source>
        <dbReference type="ARBA" id="ARBA00006422"/>
    </source>
</evidence>
<dbReference type="InterPro" id="IPR039261">
    <property type="entry name" value="FNR_nucleotide-bd"/>
</dbReference>
<keyword evidence="7 11" id="KW-0665">Pyrimidine biosynthesis</keyword>
<dbReference type="Proteomes" id="UP000481872">
    <property type="component" value="Unassembled WGS sequence"/>
</dbReference>
<comment type="cofactor">
    <cofactor evidence="11 12">
        <name>FAD</name>
        <dbReference type="ChEBI" id="CHEBI:57692"/>
    </cofactor>
    <text evidence="11 12">Binds 1 FAD per subunit.</text>
</comment>
<evidence type="ECO:0000313" key="15">
    <source>
        <dbReference type="EMBL" id="NEU03982.1"/>
    </source>
</evidence>
<dbReference type="InterPro" id="IPR037117">
    <property type="entry name" value="Dihydroorotate_DH_ele_sf"/>
</dbReference>
<evidence type="ECO:0000256" key="13">
    <source>
        <dbReference type="PIRSR" id="PIRSR006816-2"/>
    </source>
</evidence>
<keyword evidence="8 11" id="KW-0249">Electron transport</keyword>
<feature type="binding site" evidence="11 12">
    <location>
        <begin position="76"/>
        <end position="77"/>
    </location>
    <ligand>
        <name>FAD</name>
        <dbReference type="ChEBI" id="CHEBI:57692"/>
    </ligand>
</feature>
<dbReference type="InterPro" id="IPR023455">
    <property type="entry name" value="Dihydroorotate_DHASE_ETsu"/>
</dbReference>
<evidence type="ECO:0000256" key="11">
    <source>
        <dbReference type="HAMAP-Rule" id="MF_01211"/>
    </source>
</evidence>
<comment type="caution">
    <text evidence="11">Lacks conserved residue(s) required for the propagation of feature annotation.</text>
</comment>
<dbReference type="GO" id="GO:0044205">
    <property type="term" value="P:'de novo' UMP biosynthetic process"/>
    <property type="evidence" value="ECO:0007669"/>
    <property type="project" value="UniProtKB-UniRule"/>
</dbReference>
<evidence type="ECO:0000313" key="16">
    <source>
        <dbReference type="Proteomes" id="UP000481872"/>
    </source>
</evidence>
<dbReference type="InterPro" id="IPR017927">
    <property type="entry name" value="FAD-bd_FR_type"/>
</dbReference>
<feature type="binding site" evidence="11 13">
    <location>
        <position position="224"/>
    </location>
    <ligand>
        <name>[2Fe-2S] cluster</name>
        <dbReference type="ChEBI" id="CHEBI:190135"/>
    </ligand>
</feature>
<feature type="binding site" evidence="11 13">
    <location>
        <position position="221"/>
    </location>
    <ligand>
        <name>[2Fe-2S] cluster</name>
        <dbReference type="ChEBI" id="CHEBI:190135"/>
    </ligand>
</feature>
<keyword evidence="10 11" id="KW-0411">Iron-sulfur</keyword>
<comment type="pathway">
    <text evidence="11">Pyrimidine metabolism; UMP biosynthesis via de novo pathway; orotate from (S)-dihydroorotate (NAD(+) route): step 1/1.</text>
</comment>
<evidence type="ECO:0000256" key="12">
    <source>
        <dbReference type="PIRSR" id="PIRSR006816-1"/>
    </source>
</evidence>
<evidence type="ECO:0000259" key="14">
    <source>
        <dbReference type="PROSITE" id="PS51384"/>
    </source>
</evidence>
<proteinExistence type="inferred from homology"/>
<reference evidence="15 16" key="1">
    <citation type="submission" date="2020-02" db="EMBL/GenBank/DDBJ databases">
        <title>Genome assembly of a novel Clostridium senegalense strain.</title>
        <authorList>
            <person name="Gupta T.B."/>
            <person name="Jauregui R."/>
            <person name="Maclean P."/>
            <person name="Nawarathana A."/>
            <person name="Brightwell G."/>
        </authorList>
    </citation>
    <scope>NUCLEOTIDE SEQUENCE [LARGE SCALE GENOMIC DNA]</scope>
    <source>
        <strain evidence="15 16">AGRFS4</strain>
    </source>
</reference>
<dbReference type="SUPFAM" id="SSF52343">
    <property type="entry name" value="Ferredoxin reductase-like, C-terminal NADP-linked domain"/>
    <property type="match status" value="1"/>
</dbReference>
<comment type="caution">
    <text evidence="15">The sequence shown here is derived from an EMBL/GenBank/DDBJ whole genome shotgun (WGS) entry which is preliminary data.</text>
</comment>
<dbReference type="PROSITE" id="PS51384">
    <property type="entry name" value="FAD_FR"/>
    <property type="match status" value="1"/>
</dbReference>
<dbReference type="EMBL" id="JAAGPU010000004">
    <property type="protein sequence ID" value="NEU03982.1"/>
    <property type="molecule type" value="Genomic_DNA"/>
</dbReference>
<comment type="cofactor">
    <cofactor evidence="13">
        <name>[2Fe-2S] cluster</name>
        <dbReference type="ChEBI" id="CHEBI:190135"/>
    </cofactor>
    <text evidence="13">Binds 1 [2Fe-2S] cluster per subunit.</text>
</comment>
<feature type="domain" description="FAD-binding FR-type" evidence="14">
    <location>
        <begin position="5"/>
        <end position="101"/>
    </location>
</feature>
<comment type="cofactor">
    <cofactor evidence="11">
        <name>[2Fe-2S] cluster</name>
        <dbReference type="ChEBI" id="CHEBI:190135"/>
    </cofactor>
    <text evidence="11">Binds 1 [2Fe-2S] cluster per subunit.</text>
</comment>
<evidence type="ECO:0000256" key="8">
    <source>
        <dbReference type="ARBA" id="ARBA00022982"/>
    </source>
</evidence>
<dbReference type="UniPathway" id="UPA00070">
    <property type="reaction ID" value="UER00945"/>
</dbReference>
<dbReference type="InterPro" id="IPR017938">
    <property type="entry name" value="Riboflavin_synthase-like_b-brl"/>
</dbReference>